<feature type="domain" description="Ribosome maturation factor RimM PRC barrel" evidence="7">
    <location>
        <begin position="102"/>
        <end position="174"/>
    </location>
</feature>
<dbReference type="SUPFAM" id="SSF50346">
    <property type="entry name" value="PRC-barrel domain"/>
    <property type="match status" value="1"/>
</dbReference>
<dbReference type="PANTHER" id="PTHR33692">
    <property type="entry name" value="RIBOSOME MATURATION FACTOR RIMM"/>
    <property type="match status" value="1"/>
</dbReference>
<evidence type="ECO:0000256" key="2">
    <source>
        <dbReference type="ARBA" id="ARBA00022517"/>
    </source>
</evidence>
<keyword evidence="2 5" id="KW-0690">Ribosome biogenesis</keyword>
<evidence type="ECO:0000256" key="5">
    <source>
        <dbReference type="HAMAP-Rule" id="MF_00014"/>
    </source>
</evidence>
<reference evidence="8 9" key="1">
    <citation type="submission" date="2013-07" db="EMBL/GenBank/DDBJ databases">
        <title>Sulfurimonas hongkongensis AST-10 Genome Sequencing.</title>
        <authorList>
            <person name="Cai L."/>
            <person name="Zhang T."/>
        </authorList>
    </citation>
    <scope>NUCLEOTIDE SEQUENCE [LARGE SCALE GENOMIC DNA]</scope>
    <source>
        <strain evidence="8 9">AST-10</strain>
    </source>
</reference>
<evidence type="ECO:0000259" key="6">
    <source>
        <dbReference type="Pfam" id="PF01782"/>
    </source>
</evidence>
<evidence type="ECO:0000313" key="9">
    <source>
        <dbReference type="Proteomes" id="UP000015520"/>
    </source>
</evidence>
<keyword evidence="3 5" id="KW-0698">rRNA processing</keyword>
<evidence type="ECO:0000256" key="1">
    <source>
        <dbReference type="ARBA" id="ARBA00022490"/>
    </source>
</evidence>
<comment type="similarity">
    <text evidence="5">Belongs to the RimM family.</text>
</comment>
<keyword evidence="4 5" id="KW-0143">Chaperone</keyword>
<feature type="domain" description="RimM N-terminal" evidence="6">
    <location>
        <begin position="12"/>
        <end position="87"/>
    </location>
</feature>
<protein>
    <recommendedName>
        <fullName evidence="5">Ribosome maturation factor RimM</fullName>
    </recommendedName>
</protein>
<name>T0JS40_9BACT</name>
<dbReference type="OrthoDB" id="9810331at2"/>
<dbReference type="Proteomes" id="UP000015520">
    <property type="component" value="Unassembled WGS sequence"/>
</dbReference>
<gene>
    <name evidence="5" type="primary">rimM</name>
    <name evidence="8" type="ORF">M947_06790</name>
</gene>
<comment type="domain">
    <text evidence="5">The PRC barrel domain binds ribosomal protein uS19.</text>
</comment>
<evidence type="ECO:0000256" key="3">
    <source>
        <dbReference type="ARBA" id="ARBA00022552"/>
    </source>
</evidence>
<dbReference type="GO" id="GO:0005737">
    <property type="term" value="C:cytoplasm"/>
    <property type="evidence" value="ECO:0007669"/>
    <property type="project" value="UniProtKB-SubCell"/>
</dbReference>
<comment type="subunit">
    <text evidence="5">Binds ribosomal protein uS19.</text>
</comment>
<dbReference type="AlphaFoldDB" id="T0JS40"/>
<dbReference type="InterPro" id="IPR036976">
    <property type="entry name" value="RimM_N_sf"/>
</dbReference>
<dbReference type="Pfam" id="PF01782">
    <property type="entry name" value="RimM"/>
    <property type="match status" value="1"/>
</dbReference>
<organism evidence="8 9">
    <name type="scientific">Sulfurimonas hongkongensis</name>
    <dbReference type="NCBI Taxonomy" id="1172190"/>
    <lineage>
        <taxon>Bacteria</taxon>
        <taxon>Pseudomonadati</taxon>
        <taxon>Campylobacterota</taxon>
        <taxon>Epsilonproteobacteria</taxon>
        <taxon>Campylobacterales</taxon>
        <taxon>Sulfurimonadaceae</taxon>
        <taxon>Sulfurimonas</taxon>
    </lineage>
</organism>
<dbReference type="GO" id="GO:0043022">
    <property type="term" value="F:ribosome binding"/>
    <property type="evidence" value="ECO:0007669"/>
    <property type="project" value="InterPro"/>
</dbReference>
<dbReference type="eggNOG" id="COG0806">
    <property type="taxonomic scope" value="Bacteria"/>
</dbReference>
<dbReference type="PATRIC" id="fig|1172190.3.peg.1317"/>
<keyword evidence="1 5" id="KW-0963">Cytoplasm</keyword>
<dbReference type="GO" id="GO:0005840">
    <property type="term" value="C:ribosome"/>
    <property type="evidence" value="ECO:0007669"/>
    <property type="project" value="InterPro"/>
</dbReference>
<dbReference type="Gene3D" id="2.40.30.60">
    <property type="entry name" value="RimM"/>
    <property type="match status" value="1"/>
</dbReference>
<dbReference type="InterPro" id="IPR011033">
    <property type="entry name" value="PRC_barrel-like_sf"/>
</dbReference>
<dbReference type="PANTHER" id="PTHR33692:SF1">
    <property type="entry name" value="RIBOSOME MATURATION FACTOR RIMM"/>
    <property type="match status" value="1"/>
</dbReference>
<dbReference type="GO" id="GO:0006364">
    <property type="term" value="P:rRNA processing"/>
    <property type="evidence" value="ECO:0007669"/>
    <property type="project" value="UniProtKB-UniRule"/>
</dbReference>
<dbReference type="InterPro" id="IPR056792">
    <property type="entry name" value="PRC_RimM"/>
</dbReference>
<dbReference type="HAMAP" id="MF_00014">
    <property type="entry name" value="Ribosome_mat_RimM"/>
    <property type="match status" value="1"/>
</dbReference>
<evidence type="ECO:0000313" key="8">
    <source>
        <dbReference type="EMBL" id="EQB39697.1"/>
    </source>
</evidence>
<dbReference type="SUPFAM" id="SSF50447">
    <property type="entry name" value="Translation proteins"/>
    <property type="match status" value="1"/>
</dbReference>
<proteinExistence type="inferred from homology"/>
<sequence length="180" mass="20442">MSNQFKEPRLHIATIGKTVGIKGEMKFHDHSDFPEQFQKNTTFLTNKNSSLTLSEVNHEKGLIKIAGVNSVEDAKKFTNIKLYTTREETRKNCRLEDGEYFWFDLEGCGVYENGKLLGLVDEVQRITISNYLFVKTSKELLDAGHVKSFLIPFHKPFVISTDIDKKIIVVDGAVDILEAS</sequence>
<evidence type="ECO:0000259" key="7">
    <source>
        <dbReference type="Pfam" id="PF24986"/>
    </source>
</evidence>
<dbReference type="Gene3D" id="2.30.30.240">
    <property type="entry name" value="PRC-barrel domain"/>
    <property type="match status" value="1"/>
</dbReference>
<dbReference type="InterPro" id="IPR011961">
    <property type="entry name" value="RimM"/>
</dbReference>
<dbReference type="EMBL" id="AUPZ01000007">
    <property type="protein sequence ID" value="EQB39697.1"/>
    <property type="molecule type" value="Genomic_DNA"/>
</dbReference>
<dbReference type="Pfam" id="PF24986">
    <property type="entry name" value="PRC_RimM"/>
    <property type="match status" value="1"/>
</dbReference>
<comment type="function">
    <text evidence="5">An accessory protein needed during the final step in the assembly of 30S ribosomal subunit, possibly for assembly of the head region. Essential for efficient processing of 16S rRNA. May be needed both before and after RbfA during the maturation of 16S rRNA. It has affinity for free ribosomal 30S subunits but not for 70S ribosomes.</text>
</comment>
<keyword evidence="9" id="KW-1185">Reference proteome</keyword>
<dbReference type="STRING" id="1172190.M947_06790"/>
<comment type="caution">
    <text evidence="8">The sequence shown here is derived from an EMBL/GenBank/DDBJ whole genome shotgun (WGS) entry which is preliminary data.</text>
</comment>
<dbReference type="GO" id="GO:0042274">
    <property type="term" value="P:ribosomal small subunit biogenesis"/>
    <property type="evidence" value="ECO:0007669"/>
    <property type="project" value="UniProtKB-UniRule"/>
</dbReference>
<dbReference type="NCBIfam" id="TIGR02273">
    <property type="entry name" value="16S_RimM"/>
    <property type="match status" value="1"/>
</dbReference>
<dbReference type="InterPro" id="IPR009000">
    <property type="entry name" value="Transl_B-barrel_sf"/>
</dbReference>
<evidence type="ECO:0000256" key="4">
    <source>
        <dbReference type="ARBA" id="ARBA00023186"/>
    </source>
</evidence>
<dbReference type="InterPro" id="IPR002676">
    <property type="entry name" value="RimM_N"/>
</dbReference>
<accession>T0JS40</accession>
<comment type="subcellular location">
    <subcellularLocation>
        <location evidence="5">Cytoplasm</location>
    </subcellularLocation>
</comment>